<dbReference type="InterPro" id="IPR030887">
    <property type="entry name" value="Beta-barrel_YaiO"/>
</dbReference>
<evidence type="ECO:0000256" key="3">
    <source>
        <dbReference type="PROSITE-ProRule" id="PRU00339"/>
    </source>
</evidence>
<evidence type="ECO:0000256" key="2">
    <source>
        <dbReference type="ARBA" id="ARBA00022803"/>
    </source>
</evidence>
<evidence type="ECO:0000313" key="5">
    <source>
        <dbReference type="EMBL" id="MEI5983487.1"/>
    </source>
</evidence>
<comment type="caution">
    <text evidence="5">The sequence shown here is derived from an EMBL/GenBank/DDBJ whole genome shotgun (WGS) entry which is preliminary data.</text>
</comment>
<dbReference type="Proteomes" id="UP001363035">
    <property type="component" value="Unassembled WGS sequence"/>
</dbReference>
<keyword evidence="6" id="KW-1185">Reference proteome</keyword>
<keyword evidence="1" id="KW-0677">Repeat</keyword>
<dbReference type="EMBL" id="JAYLLN010000001">
    <property type="protein sequence ID" value="MEI5983487.1"/>
    <property type="molecule type" value="Genomic_DNA"/>
</dbReference>
<gene>
    <name evidence="5" type="ORF">VJ786_01095</name>
</gene>
<name>A0ABU8I1R7_9SPHI</name>
<dbReference type="SUPFAM" id="SSF48452">
    <property type="entry name" value="TPR-like"/>
    <property type="match status" value="1"/>
</dbReference>
<dbReference type="RefSeq" id="WP_336557083.1">
    <property type="nucleotide sequence ID" value="NZ_JAYLLN010000001.1"/>
</dbReference>
<dbReference type="InterPro" id="IPR019734">
    <property type="entry name" value="TPR_rpt"/>
</dbReference>
<reference evidence="5 6" key="1">
    <citation type="submission" date="2024-01" db="EMBL/GenBank/DDBJ databases">
        <title>Sphingobacterium tenebrionis sp. nov., a novel endophyte isolated from tenebrio molitor intestines.</title>
        <authorList>
            <person name="Zhang C."/>
        </authorList>
    </citation>
    <scope>NUCLEOTIDE SEQUENCE [LARGE SCALE GENOMIC DNA]</scope>
    <source>
        <strain evidence="5 6">PU5-4</strain>
    </source>
</reference>
<proteinExistence type="predicted"/>
<organism evidence="5 6">
    <name type="scientific">Sphingobacterium tenebrionis</name>
    <dbReference type="NCBI Taxonomy" id="3111775"/>
    <lineage>
        <taxon>Bacteria</taxon>
        <taxon>Pseudomonadati</taxon>
        <taxon>Bacteroidota</taxon>
        <taxon>Sphingobacteriia</taxon>
        <taxon>Sphingobacteriales</taxon>
        <taxon>Sphingobacteriaceae</taxon>
        <taxon>Sphingobacterium</taxon>
    </lineage>
</organism>
<dbReference type="InterPro" id="IPR051685">
    <property type="entry name" value="Ycf3/AcsC/BcsC/TPR_MFPF"/>
</dbReference>
<dbReference type="NCBIfam" id="TIGR04390">
    <property type="entry name" value="OMP_YaiO_dom"/>
    <property type="match status" value="1"/>
</dbReference>
<dbReference type="PROSITE" id="PS50005">
    <property type="entry name" value="TPR"/>
    <property type="match status" value="2"/>
</dbReference>
<evidence type="ECO:0000259" key="4">
    <source>
        <dbReference type="Pfam" id="PF19413"/>
    </source>
</evidence>
<feature type="repeat" description="TPR" evidence="3">
    <location>
        <begin position="141"/>
        <end position="174"/>
    </location>
</feature>
<dbReference type="Gene3D" id="1.25.40.10">
    <property type="entry name" value="Tetratricopeptide repeat domain"/>
    <property type="match status" value="1"/>
</dbReference>
<feature type="domain" description="YaiO beta-barrel" evidence="4">
    <location>
        <begin position="191"/>
        <end position="362"/>
    </location>
</feature>
<keyword evidence="2 3" id="KW-0802">TPR repeat</keyword>
<dbReference type="PANTHER" id="PTHR44943:SF8">
    <property type="entry name" value="TPR REPEAT-CONTAINING PROTEIN MJ0263"/>
    <property type="match status" value="1"/>
</dbReference>
<dbReference type="Pfam" id="PF19413">
    <property type="entry name" value="YaiO"/>
    <property type="match status" value="1"/>
</dbReference>
<dbReference type="SMART" id="SM00028">
    <property type="entry name" value="TPR"/>
    <property type="match status" value="3"/>
</dbReference>
<evidence type="ECO:0000313" key="6">
    <source>
        <dbReference type="Proteomes" id="UP001363035"/>
    </source>
</evidence>
<feature type="repeat" description="TPR" evidence="3">
    <location>
        <begin position="107"/>
        <end position="140"/>
    </location>
</feature>
<sequence length="424" mass="49004">MRLNGKQSFLYNNFLCPALLWVILCLGISSAHSQELNSDQLFQKARIEAFENKNYPGAINIAKQALTRSPDYTDIQVFLGRLYTWSDQPDSARMVFQMIALTPPQDPDFYLAYGSLEYWEGQHPKALQIVNRGLSISPKTEDLLLLKAKILQSAKQYDDALNSLQSLLEVNPKNGEARDMLARLKNQETGHEIGINYNFMYFNTQFEDNWHVLGASYKRATPIGSFILRTNYANKFADNGVQFELEAYPRLSNLFYMYLGAGYSDDVGIFPKFRSGASLYANLPKSFEAEIGYRQLKFTQDIWMYTASIGKYYKNFWFNIRTYLTPDEDNISQSYAGTVRYYTRGADDYLGFIVGTGISPEENRENLFTDNPYKLKSFKAGMDYNFTVRSKNLFSITGTYYKVEYRPQTKDDQFDISLGYRRRF</sequence>
<dbReference type="Pfam" id="PF14559">
    <property type="entry name" value="TPR_19"/>
    <property type="match status" value="2"/>
</dbReference>
<dbReference type="PANTHER" id="PTHR44943">
    <property type="entry name" value="CELLULOSE SYNTHASE OPERON PROTEIN C"/>
    <property type="match status" value="1"/>
</dbReference>
<dbReference type="InterPro" id="IPR011990">
    <property type="entry name" value="TPR-like_helical_dom_sf"/>
</dbReference>
<evidence type="ECO:0000256" key="1">
    <source>
        <dbReference type="ARBA" id="ARBA00022737"/>
    </source>
</evidence>
<protein>
    <submittedName>
        <fullName evidence="5">YaiO family outer membrane beta-barrel protein</fullName>
    </submittedName>
</protein>
<accession>A0ABU8I1R7</accession>